<evidence type="ECO:0000313" key="3">
    <source>
        <dbReference type="Proteomes" id="UP000002524"/>
    </source>
</evidence>
<dbReference type="AlphaFoldDB" id="Q9RTW6"/>
<feature type="domain" description="ABM" evidence="1">
    <location>
        <begin position="24"/>
        <end position="114"/>
    </location>
</feature>
<dbReference type="PIR" id="C75371">
    <property type="entry name" value="C75371"/>
</dbReference>
<dbReference type="PROSITE" id="PS51725">
    <property type="entry name" value="ABM"/>
    <property type="match status" value="1"/>
</dbReference>
<dbReference type="HOGENOM" id="CLU_156590_2_0_0"/>
<dbReference type="EnsemblBacteria" id="AAF11196">
    <property type="protein sequence ID" value="AAF11196"/>
    <property type="gene ID" value="DR_1636"/>
</dbReference>
<keyword evidence="3" id="KW-1185">Reference proteome</keyword>
<dbReference type="PaxDb" id="243230-DR_1636"/>
<organism evidence="2 3">
    <name type="scientific">Deinococcus radiodurans (strain ATCC 13939 / DSM 20539 / JCM 16871 / CCUG 27074 / LMG 4051 / NBRC 15346 / NCIMB 9279 / VKM B-1422 / R1)</name>
    <dbReference type="NCBI Taxonomy" id="243230"/>
    <lineage>
        <taxon>Bacteria</taxon>
        <taxon>Thermotogati</taxon>
        <taxon>Deinococcota</taxon>
        <taxon>Deinococci</taxon>
        <taxon>Deinococcales</taxon>
        <taxon>Deinococcaceae</taxon>
        <taxon>Deinococcus</taxon>
    </lineage>
</organism>
<dbReference type="InterPro" id="IPR011008">
    <property type="entry name" value="Dimeric_a/b-barrel"/>
</dbReference>
<dbReference type="Proteomes" id="UP000002524">
    <property type="component" value="Chromosome 1"/>
</dbReference>
<gene>
    <name evidence="2" type="ordered locus">DR_1636</name>
</gene>
<dbReference type="Gene3D" id="3.30.70.100">
    <property type="match status" value="1"/>
</dbReference>
<proteinExistence type="predicted"/>
<sequence>MRRARQFLSLAAPPVYSRFMTAPVLEIAMLNVRPGQTAEFEAAFAQAGRLIASIPGYRRHELQRCLEDAHKYVLLVWWDTLEAHTVGFRGSAEYGQWRALLHHFYDPFPVVEHFVPVTLPNS</sequence>
<dbReference type="Pfam" id="PF03992">
    <property type="entry name" value="ABM"/>
    <property type="match status" value="1"/>
</dbReference>
<dbReference type="GO" id="GO:0042167">
    <property type="term" value="P:heme catabolic process"/>
    <property type="evidence" value="ECO:0000318"/>
    <property type="project" value="GO_Central"/>
</dbReference>
<dbReference type="FunCoup" id="Q9RTW6">
    <property type="interactions" value="8"/>
</dbReference>
<reference evidence="2 3" key="1">
    <citation type="journal article" date="1999" name="Science">
        <title>Genome sequence of the radioresistant bacterium Deinococcus radiodurans R1.</title>
        <authorList>
            <person name="White O."/>
            <person name="Eisen J.A."/>
            <person name="Heidelberg J.F."/>
            <person name="Hickey E.K."/>
            <person name="Peterson J.D."/>
            <person name="Dodson R.J."/>
            <person name="Haft D.H."/>
            <person name="Gwinn M.L."/>
            <person name="Nelson W.C."/>
            <person name="Richardson D.L."/>
            <person name="Moffat K.S."/>
            <person name="Qin H."/>
            <person name="Jiang L."/>
            <person name="Pamphile W."/>
            <person name="Crosby M."/>
            <person name="Shen M."/>
            <person name="Vamathevan J.J."/>
            <person name="Lam P."/>
            <person name="McDonald L."/>
            <person name="Utterback T."/>
            <person name="Zalewski C."/>
            <person name="Makarova K.S."/>
            <person name="Aravind L."/>
            <person name="Daly M.J."/>
            <person name="Minton K.W."/>
            <person name="Fleischmann R.D."/>
            <person name="Ketchum K.A."/>
            <person name="Nelson K.E."/>
            <person name="Salzberg S."/>
            <person name="Smith H.O."/>
            <person name="Venter J.C."/>
            <person name="Fraser C.M."/>
        </authorList>
    </citation>
    <scope>NUCLEOTIDE SEQUENCE [LARGE SCALE GENOMIC DNA]</scope>
    <source>
        <strain evidence="3">ATCC 13939 / DSM 20539 / JCM 16871 / LMG 4051 / NBRC 15346 / NCIMB 9279 / R1 / VKM B-1422</strain>
    </source>
</reference>
<dbReference type="STRING" id="243230.DR_1636"/>
<dbReference type="PANTHER" id="PTHR34474:SF2">
    <property type="entry name" value="SIGNAL TRANSDUCTION PROTEIN TRAP"/>
    <property type="match status" value="1"/>
</dbReference>
<dbReference type="PANTHER" id="PTHR34474">
    <property type="entry name" value="SIGNAL TRANSDUCTION PROTEIN TRAP"/>
    <property type="match status" value="1"/>
</dbReference>
<dbReference type="GO" id="GO:0004392">
    <property type="term" value="F:heme oxygenase (decyclizing) activity"/>
    <property type="evidence" value="ECO:0000318"/>
    <property type="project" value="GO_Central"/>
</dbReference>
<dbReference type="SUPFAM" id="SSF54909">
    <property type="entry name" value="Dimeric alpha+beta barrel"/>
    <property type="match status" value="1"/>
</dbReference>
<protein>
    <recommendedName>
        <fullName evidence="1">ABM domain-containing protein</fullName>
    </recommendedName>
</protein>
<dbReference type="OrthoDB" id="9798157at2"/>
<dbReference type="eggNOG" id="COG2329">
    <property type="taxonomic scope" value="Bacteria"/>
</dbReference>
<accession>Q9RTW6</accession>
<dbReference type="KEGG" id="dra:DR_1636"/>
<evidence type="ECO:0000313" key="2">
    <source>
        <dbReference type="EMBL" id="AAF11196.1"/>
    </source>
</evidence>
<dbReference type="InterPro" id="IPR007138">
    <property type="entry name" value="ABM_dom"/>
</dbReference>
<dbReference type="PATRIC" id="fig|243230.17.peg.1843"/>
<dbReference type="EMBL" id="AE000513">
    <property type="protein sequence ID" value="AAF11196.1"/>
    <property type="molecule type" value="Genomic_DNA"/>
</dbReference>
<dbReference type="InParanoid" id="Q9RTW6"/>
<evidence type="ECO:0000259" key="1">
    <source>
        <dbReference type="PROSITE" id="PS51725"/>
    </source>
</evidence>
<dbReference type="InterPro" id="IPR050404">
    <property type="entry name" value="Heme-degrading_MO"/>
</dbReference>
<name>Q9RTW6_DEIRA</name>